<dbReference type="EMBL" id="BAAAHD010000001">
    <property type="protein sequence ID" value="GAA0545465.1"/>
    <property type="molecule type" value="Genomic_DNA"/>
</dbReference>
<dbReference type="Proteomes" id="UP001501427">
    <property type="component" value="Unassembled WGS sequence"/>
</dbReference>
<evidence type="ECO:0000313" key="6">
    <source>
        <dbReference type="Proteomes" id="UP001501427"/>
    </source>
</evidence>
<evidence type="ECO:0000313" key="5">
    <source>
        <dbReference type="Proteomes" id="UP000549343"/>
    </source>
</evidence>
<evidence type="ECO:0000313" key="4">
    <source>
        <dbReference type="EMBL" id="MBB4772042.1"/>
    </source>
</evidence>
<evidence type="ECO:0000256" key="2">
    <source>
        <dbReference type="SAM" id="Phobius"/>
    </source>
</evidence>
<feature type="transmembrane region" description="Helical" evidence="2">
    <location>
        <begin position="44"/>
        <end position="65"/>
    </location>
</feature>
<feature type="transmembrane region" description="Helical" evidence="2">
    <location>
        <begin position="21"/>
        <end position="38"/>
    </location>
</feature>
<proteinExistence type="predicted"/>
<dbReference type="EMBL" id="JACHMV010000001">
    <property type="protein sequence ID" value="MBB4772042.1"/>
    <property type="molecule type" value="Genomic_DNA"/>
</dbReference>
<accession>A0A7W7MVQ9</accession>
<sequence>MPLPERVRSDRPLRPLPLTPAGPLAITAVAVIVLTVSWRTVTPLLAITTAAAALLAGVVPFALVYGTKPHRRRRVATSWPGLGRRRRFPMERTARAAGRTPDHRAQNMGAALPRKAQEKCSKR</sequence>
<dbReference type="AlphaFoldDB" id="A0A7W7MVQ9"/>
<keyword evidence="6" id="KW-1185">Reference proteome</keyword>
<reference evidence="6" key="2">
    <citation type="journal article" date="2019" name="Int. J. Syst. Evol. Microbiol.">
        <title>The Global Catalogue of Microorganisms (GCM) 10K type strain sequencing project: providing services to taxonomists for standard genome sequencing and annotation.</title>
        <authorList>
            <consortium name="The Broad Institute Genomics Platform"/>
            <consortium name="The Broad Institute Genome Sequencing Center for Infectious Disease"/>
            <person name="Wu L."/>
            <person name="Ma J."/>
        </authorList>
    </citation>
    <scope>NUCLEOTIDE SEQUENCE [LARGE SCALE GENOMIC DNA]</scope>
    <source>
        <strain evidence="6">JCM 10667</strain>
    </source>
</reference>
<protein>
    <submittedName>
        <fullName evidence="4">Uncharacterized protein</fullName>
    </submittedName>
</protein>
<feature type="region of interest" description="Disordered" evidence="1">
    <location>
        <begin position="77"/>
        <end position="123"/>
    </location>
</feature>
<gene>
    <name evidence="4" type="ORF">F4557_000460</name>
    <name evidence="3" type="ORF">GCM10009546_04420</name>
</gene>
<reference evidence="3" key="1">
    <citation type="journal article" date="2014" name="Int. J. Syst. Evol. Microbiol.">
        <title>Complete genome of a new Firmicutes species belonging to the dominant human colonic microbiota ('Ruminococcus bicirculans') reveals two chromosomes and a selective capacity to utilize plant glucans.</title>
        <authorList>
            <consortium name="NISC Comparative Sequencing Program"/>
            <person name="Wegmann U."/>
            <person name="Louis P."/>
            <person name="Goesmann A."/>
            <person name="Henrissat B."/>
            <person name="Duncan S.H."/>
            <person name="Flint H.J."/>
        </authorList>
    </citation>
    <scope>NUCLEOTIDE SEQUENCE</scope>
    <source>
        <strain evidence="3">JCM 10667</strain>
    </source>
</reference>
<comment type="caution">
    <text evidence="4">The sequence shown here is derived from an EMBL/GenBank/DDBJ whole genome shotgun (WGS) entry which is preliminary data.</text>
</comment>
<organism evidence="4 5">
    <name type="scientific">Actinomadura livida</name>
    <dbReference type="NCBI Taxonomy" id="79909"/>
    <lineage>
        <taxon>Bacteria</taxon>
        <taxon>Bacillati</taxon>
        <taxon>Actinomycetota</taxon>
        <taxon>Actinomycetes</taxon>
        <taxon>Streptosporangiales</taxon>
        <taxon>Thermomonosporaceae</taxon>
        <taxon>Actinomadura</taxon>
    </lineage>
</organism>
<evidence type="ECO:0000313" key="3">
    <source>
        <dbReference type="EMBL" id="GAA0545465.1"/>
    </source>
</evidence>
<keyword evidence="2" id="KW-1133">Transmembrane helix</keyword>
<reference evidence="4 5" key="3">
    <citation type="submission" date="2020-08" db="EMBL/GenBank/DDBJ databases">
        <title>Sequencing the genomes of 1000 actinobacteria strains.</title>
        <authorList>
            <person name="Klenk H.-P."/>
        </authorList>
    </citation>
    <scope>NUCLEOTIDE SEQUENCE [LARGE SCALE GENOMIC DNA]</scope>
    <source>
        <strain evidence="4 5">DSM 44772</strain>
    </source>
</reference>
<evidence type="ECO:0000256" key="1">
    <source>
        <dbReference type="SAM" id="MobiDB-lite"/>
    </source>
</evidence>
<name>A0A7W7MVQ9_9ACTN</name>
<dbReference type="Proteomes" id="UP000549343">
    <property type="component" value="Unassembled WGS sequence"/>
</dbReference>
<keyword evidence="2" id="KW-0472">Membrane</keyword>
<keyword evidence="2" id="KW-0812">Transmembrane</keyword>
<feature type="compositionally biased region" description="Basic and acidic residues" evidence="1">
    <location>
        <begin position="88"/>
        <end position="105"/>
    </location>
</feature>
<reference evidence="3" key="4">
    <citation type="submission" date="2023-12" db="EMBL/GenBank/DDBJ databases">
        <authorList>
            <person name="Sun Q."/>
            <person name="Inoue M."/>
        </authorList>
    </citation>
    <scope>NUCLEOTIDE SEQUENCE</scope>
    <source>
        <strain evidence="3">JCM 10667</strain>
    </source>
</reference>